<keyword evidence="2" id="KW-1134">Transmembrane beta strand</keyword>
<evidence type="ECO:0000256" key="2">
    <source>
        <dbReference type="ARBA" id="ARBA00022452"/>
    </source>
</evidence>
<dbReference type="EnsemblBacteria" id="CAD75162">
    <property type="protein sequence ID" value="CAD75162"/>
    <property type="gene ID" value="RB7078"/>
</dbReference>
<dbReference type="SUPFAM" id="SSF56954">
    <property type="entry name" value="Outer membrane efflux proteins (OEP)"/>
    <property type="match status" value="1"/>
</dbReference>
<accession>Q7UPA0</accession>
<keyword evidence="3" id="KW-0812">Transmembrane</keyword>
<dbReference type="AlphaFoldDB" id="Q7UPA0"/>
<keyword evidence="5" id="KW-0998">Cell outer membrane</keyword>
<name>Q7UPA0_RHOBA</name>
<evidence type="ECO:0000256" key="1">
    <source>
        <dbReference type="ARBA" id="ARBA00004442"/>
    </source>
</evidence>
<reference evidence="6 7" key="1">
    <citation type="journal article" date="2003" name="Proc. Natl. Acad. Sci. U.S.A.">
        <title>Complete genome sequence of the marine planctomycete Pirellula sp. strain 1.</title>
        <authorList>
            <person name="Gloeckner F.O."/>
            <person name="Kube M."/>
            <person name="Bauer M."/>
            <person name="Teeling H."/>
            <person name="Lombardot T."/>
            <person name="Ludwig W."/>
            <person name="Gade D."/>
            <person name="Beck A."/>
            <person name="Borzym K."/>
            <person name="Heitmann K."/>
            <person name="Rabus R."/>
            <person name="Schlesner H."/>
            <person name="Amann R."/>
            <person name="Reinhardt R."/>
        </authorList>
    </citation>
    <scope>NUCLEOTIDE SEQUENCE [LARGE SCALE GENOMIC DNA]</scope>
    <source>
        <strain evidence="7">DSM 10527 / NCIMB 13988 / SH1</strain>
    </source>
</reference>
<comment type="subcellular location">
    <subcellularLocation>
        <location evidence="1">Cell outer membrane</location>
    </subcellularLocation>
</comment>
<organism evidence="6 7">
    <name type="scientific">Rhodopirellula baltica (strain DSM 10527 / NCIMB 13988 / SH1)</name>
    <dbReference type="NCBI Taxonomy" id="243090"/>
    <lineage>
        <taxon>Bacteria</taxon>
        <taxon>Pseudomonadati</taxon>
        <taxon>Planctomycetota</taxon>
        <taxon>Planctomycetia</taxon>
        <taxon>Pirellulales</taxon>
        <taxon>Pirellulaceae</taxon>
        <taxon>Rhodopirellula</taxon>
    </lineage>
</organism>
<dbReference type="InParanoid" id="Q7UPA0"/>
<dbReference type="EMBL" id="BX294145">
    <property type="protein sequence ID" value="CAD75162.1"/>
    <property type="molecule type" value="Genomic_DNA"/>
</dbReference>
<evidence type="ECO:0000313" key="6">
    <source>
        <dbReference type="EMBL" id="CAD75162.1"/>
    </source>
</evidence>
<gene>
    <name evidence="6" type="ordered locus">RB7078</name>
</gene>
<keyword evidence="7" id="KW-1185">Reference proteome</keyword>
<evidence type="ECO:0000256" key="5">
    <source>
        <dbReference type="ARBA" id="ARBA00023237"/>
    </source>
</evidence>
<dbReference type="HOGENOM" id="CLU_405904_0_0_0"/>
<dbReference type="STRING" id="243090.RB7078"/>
<dbReference type="KEGG" id="rba:RB7078"/>
<proteinExistence type="predicted"/>
<sequence length="677" mass="75729">MRPTKFVGFLTVCPRMPLQRSHSPFCDRHCHGGWDGALQRWTVAFALAFTSIGCRSNQPMPDRVLTATKVSSEINVSSELNGRTNLASAVRLGTPTAMQQAGVVPHFYNDRVEPASTGSHDPFGGKQDTRRLIELASAKQAGQLDISTTTSSVPPLGGSQSPEFWDLTESEMITLALQNSDVIRSLGVRVLEAPASVTTAYDTAIQATDPMFGPQAALAEFDSQLSASLTTQNNDRVFNNATLGGQVQELVQDYAQFQSGWTKRNTWGTQWDVQSIHQYDSNNRAGNSFPSYWETQLELGVRQPLLQGAGRTFNLIAGPNARPGLNFSNGIWIARINSQISQADFEIQLRDYFLELYTAYWQLQRLYHSYDSIRQARDVSYEIWQTVLSKKQSGLIGGEAYKEAQTRAQYYRYQREADLALGGSEGETGIRNAERTLRRMIGLPIADGRLLRPADGFTTAPFEFAIDDSVARGFQHRTELRRQRLQVQQQNLRLVAAKNFLLPRLDMIGRTRVRGFGDDLTGDGPRFSSAAEDFFSFDHTEWEFGVEMGVAPLRRQAKAAVRNAKLQLHRERSILEEQQHAVTFEIHDAISNSQSSFAALQNSLARVEAGQDRLASSRALYDAGKIQLEFLIDATEELLQSQRQLHVDQTNYSLSLVRISREMGTLLSDVGVHSYRR</sequence>
<dbReference type="Gene3D" id="1.20.1600.10">
    <property type="entry name" value="Outer membrane efflux proteins (OEP)"/>
    <property type="match status" value="1"/>
</dbReference>
<dbReference type="GO" id="GO:0009279">
    <property type="term" value="C:cell outer membrane"/>
    <property type="evidence" value="ECO:0007669"/>
    <property type="project" value="UniProtKB-SubCell"/>
</dbReference>
<protein>
    <recommendedName>
        <fullName evidence="8">Outer membrane efflux protein</fullName>
    </recommendedName>
</protein>
<dbReference type="GO" id="GO:1990281">
    <property type="term" value="C:efflux pump complex"/>
    <property type="evidence" value="ECO:0000318"/>
    <property type="project" value="GO_Central"/>
</dbReference>
<dbReference type="PANTHER" id="PTHR30026:SF23">
    <property type="entry name" value="TO APRF-PUTATIVE OUTER MEMBRANE EFFLUX PROTEIN OR SECRETED ALKALINE PHOSPHATASE-RELATED"/>
    <property type="match status" value="1"/>
</dbReference>
<dbReference type="GO" id="GO:0015288">
    <property type="term" value="F:porin activity"/>
    <property type="evidence" value="ECO:0000318"/>
    <property type="project" value="GO_Central"/>
</dbReference>
<dbReference type="OrthoDB" id="229865at2"/>
<evidence type="ECO:0000256" key="4">
    <source>
        <dbReference type="ARBA" id="ARBA00023136"/>
    </source>
</evidence>
<keyword evidence="4" id="KW-0472">Membrane</keyword>
<dbReference type="Proteomes" id="UP000001025">
    <property type="component" value="Chromosome"/>
</dbReference>
<evidence type="ECO:0008006" key="8">
    <source>
        <dbReference type="Google" id="ProtNLM"/>
    </source>
</evidence>
<dbReference type="eggNOG" id="COG1538">
    <property type="taxonomic scope" value="Bacteria"/>
</dbReference>
<evidence type="ECO:0000313" key="7">
    <source>
        <dbReference type="Proteomes" id="UP000001025"/>
    </source>
</evidence>
<dbReference type="PATRIC" id="fig|243090.15.peg.3422"/>
<dbReference type="PANTHER" id="PTHR30026">
    <property type="entry name" value="OUTER MEMBRANE PROTEIN TOLC"/>
    <property type="match status" value="1"/>
</dbReference>
<evidence type="ECO:0000256" key="3">
    <source>
        <dbReference type="ARBA" id="ARBA00022692"/>
    </source>
</evidence>
<dbReference type="InterPro" id="IPR051906">
    <property type="entry name" value="TolC-like"/>
</dbReference>
<dbReference type="GO" id="GO:0015562">
    <property type="term" value="F:efflux transmembrane transporter activity"/>
    <property type="evidence" value="ECO:0000318"/>
    <property type="project" value="GO_Central"/>
</dbReference>